<dbReference type="PANTHER" id="PTHR37029">
    <property type="entry name" value="SSR1768 PROTEIN"/>
    <property type="match status" value="1"/>
</dbReference>
<dbReference type="Proteomes" id="UP000641646">
    <property type="component" value="Unassembled WGS sequence"/>
</dbReference>
<name>A0A926VMX3_9CYAN</name>
<sequence>MKLQYYPETDSLYIDLSEKPSTDSEEIADGIVVDFDAERNIVGLDIQHASQHLAMENLETVSLPALNISIKT</sequence>
<dbReference type="Pfam" id="PF10049">
    <property type="entry name" value="DUF2283"/>
    <property type="match status" value="1"/>
</dbReference>
<proteinExistence type="predicted"/>
<dbReference type="InterPro" id="IPR019270">
    <property type="entry name" value="DUF2283"/>
</dbReference>
<evidence type="ECO:0000313" key="2">
    <source>
        <dbReference type="Proteomes" id="UP000641646"/>
    </source>
</evidence>
<dbReference type="PANTHER" id="PTHR37029:SF1">
    <property type="entry name" value="SSR1768 PROTEIN"/>
    <property type="match status" value="1"/>
</dbReference>
<protein>
    <submittedName>
        <fullName evidence="1">DUF2283 domain-containing protein</fullName>
    </submittedName>
</protein>
<dbReference type="RefSeq" id="WP_190474430.1">
    <property type="nucleotide sequence ID" value="NZ_JACJPW010000143.1"/>
</dbReference>
<comment type="caution">
    <text evidence="1">The sequence shown here is derived from an EMBL/GenBank/DDBJ whole genome shotgun (WGS) entry which is preliminary data.</text>
</comment>
<dbReference type="EMBL" id="JACJPW010000143">
    <property type="protein sequence ID" value="MBD2185787.1"/>
    <property type="molecule type" value="Genomic_DNA"/>
</dbReference>
<keyword evidence="2" id="KW-1185">Reference proteome</keyword>
<gene>
    <name evidence="1" type="ORF">H6G03_32785</name>
</gene>
<accession>A0A926VMX3</accession>
<organism evidence="1 2">
    <name type="scientific">Aerosakkonema funiforme FACHB-1375</name>
    <dbReference type="NCBI Taxonomy" id="2949571"/>
    <lineage>
        <taxon>Bacteria</taxon>
        <taxon>Bacillati</taxon>
        <taxon>Cyanobacteriota</taxon>
        <taxon>Cyanophyceae</taxon>
        <taxon>Oscillatoriophycideae</taxon>
        <taxon>Aerosakkonematales</taxon>
        <taxon>Aerosakkonemataceae</taxon>
        <taxon>Aerosakkonema</taxon>
    </lineage>
</organism>
<evidence type="ECO:0000313" key="1">
    <source>
        <dbReference type="EMBL" id="MBD2185787.1"/>
    </source>
</evidence>
<dbReference type="AlphaFoldDB" id="A0A926VMX3"/>
<reference evidence="1" key="1">
    <citation type="journal article" date="2015" name="ISME J.">
        <title>Draft Genome Sequence of Streptomyces incarnatus NRRL8089, which Produces the Nucleoside Antibiotic Sinefungin.</title>
        <authorList>
            <person name="Oshima K."/>
            <person name="Hattori M."/>
            <person name="Shimizu H."/>
            <person name="Fukuda K."/>
            <person name="Nemoto M."/>
            <person name="Inagaki K."/>
            <person name="Tamura T."/>
        </authorList>
    </citation>
    <scope>NUCLEOTIDE SEQUENCE</scope>
    <source>
        <strain evidence="1">FACHB-1375</strain>
    </source>
</reference>
<reference evidence="1" key="2">
    <citation type="submission" date="2020-08" db="EMBL/GenBank/DDBJ databases">
        <authorList>
            <person name="Chen M."/>
            <person name="Teng W."/>
            <person name="Zhao L."/>
            <person name="Hu C."/>
            <person name="Zhou Y."/>
            <person name="Han B."/>
            <person name="Song L."/>
            <person name="Shu W."/>
        </authorList>
    </citation>
    <scope>NUCLEOTIDE SEQUENCE</scope>
    <source>
        <strain evidence="1">FACHB-1375</strain>
    </source>
</reference>